<sequence>MPSTSRHHAGPVAAALVAAVALSASLTGCNHTSFSPTVRGPTVTYTGGAIAATNDAKVVVDGQEHRVDGQIACIALDGGETMISIGKEPIAVKITLTVNRESPRVRMVILQNLVGYTLFVMDPPQKGEASASKDGKRYTIGGTSWGLDTHNDDVKKPFRIQFTCP</sequence>
<keyword evidence="4" id="KW-0564">Palmitate</keyword>
<organism evidence="7 8">
    <name type="scientific">Mycobacterium gordonae</name>
    <dbReference type="NCBI Taxonomy" id="1778"/>
    <lineage>
        <taxon>Bacteria</taxon>
        <taxon>Bacillati</taxon>
        <taxon>Actinomycetota</taxon>
        <taxon>Actinomycetes</taxon>
        <taxon>Mycobacteriales</taxon>
        <taxon>Mycobacteriaceae</taxon>
        <taxon>Mycobacterium</taxon>
    </lineage>
</organism>
<evidence type="ECO:0000256" key="3">
    <source>
        <dbReference type="ARBA" id="ARBA00023136"/>
    </source>
</evidence>
<feature type="signal peptide" evidence="6">
    <location>
        <begin position="1"/>
        <end position="23"/>
    </location>
</feature>
<dbReference type="Pfam" id="PF05481">
    <property type="entry name" value="Myco_19_kDa"/>
    <property type="match status" value="1"/>
</dbReference>
<proteinExistence type="predicted"/>
<keyword evidence="1" id="KW-1003">Cell membrane</keyword>
<accession>A0A0Q2RIF3</accession>
<feature type="chain" id="PRO_5038456028" description="Lipoprotein LpqH" evidence="6">
    <location>
        <begin position="24"/>
        <end position="165"/>
    </location>
</feature>
<evidence type="ECO:0000313" key="8">
    <source>
        <dbReference type="Proteomes" id="UP000051677"/>
    </source>
</evidence>
<evidence type="ECO:0000313" key="7">
    <source>
        <dbReference type="EMBL" id="KQH75187.1"/>
    </source>
</evidence>
<comment type="caution">
    <text evidence="7">The sequence shown here is derived from an EMBL/GenBank/DDBJ whole genome shotgun (WGS) entry which is preliminary data.</text>
</comment>
<keyword evidence="5" id="KW-0449">Lipoprotein</keyword>
<dbReference type="EMBL" id="LKTM01000384">
    <property type="protein sequence ID" value="KQH75187.1"/>
    <property type="molecule type" value="Genomic_DNA"/>
</dbReference>
<dbReference type="GO" id="GO:0016020">
    <property type="term" value="C:membrane"/>
    <property type="evidence" value="ECO:0007669"/>
    <property type="project" value="InterPro"/>
</dbReference>
<evidence type="ECO:0000256" key="2">
    <source>
        <dbReference type="ARBA" id="ARBA00022729"/>
    </source>
</evidence>
<dbReference type="InterPro" id="IPR008691">
    <property type="entry name" value="LpqH"/>
</dbReference>
<dbReference type="STRING" id="1778.A9W97_00870"/>
<evidence type="ECO:0008006" key="9">
    <source>
        <dbReference type="Google" id="ProtNLM"/>
    </source>
</evidence>
<dbReference type="AlphaFoldDB" id="A0A0Q2RIF3"/>
<dbReference type="Proteomes" id="UP000051677">
    <property type="component" value="Unassembled WGS sequence"/>
</dbReference>
<dbReference type="OrthoDB" id="4748748at2"/>
<dbReference type="PROSITE" id="PS51257">
    <property type="entry name" value="PROKAR_LIPOPROTEIN"/>
    <property type="match status" value="1"/>
</dbReference>
<evidence type="ECO:0000256" key="4">
    <source>
        <dbReference type="ARBA" id="ARBA00023139"/>
    </source>
</evidence>
<evidence type="ECO:0000256" key="5">
    <source>
        <dbReference type="ARBA" id="ARBA00023288"/>
    </source>
</evidence>
<keyword evidence="2 6" id="KW-0732">Signal</keyword>
<protein>
    <recommendedName>
        <fullName evidence="9">Lipoprotein LpqH</fullName>
    </recommendedName>
</protein>
<evidence type="ECO:0000256" key="6">
    <source>
        <dbReference type="SAM" id="SignalP"/>
    </source>
</evidence>
<reference evidence="7 8" key="1">
    <citation type="submission" date="2015-10" db="EMBL/GenBank/DDBJ databases">
        <title>Mycobacterium gordonae draft genome assembly.</title>
        <authorList>
            <person name="Ustinova V."/>
            <person name="Smirnova T."/>
            <person name="Blagodatskikh K."/>
            <person name="Varlamov D."/>
            <person name="Larionova E."/>
            <person name="Chernousova L."/>
        </authorList>
    </citation>
    <scope>NUCLEOTIDE SEQUENCE [LARGE SCALE GENOMIC DNA]</scope>
    <source>
        <strain evidence="7 8">CTRI 14-8773</strain>
    </source>
</reference>
<name>A0A0Q2RIF3_MYCGO</name>
<gene>
    <name evidence="7" type="ORF">AO501_24165</name>
</gene>
<dbReference type="RefSeq" id="WP_055581864.1">
    <property type="nucleotide sequence ID" value="NZ_LKTM01000384.1"/>
</dbReference>
<evidence type="ECO:0000256" key="1">
    <source>
        <dbReference type="ARBA" id="ARBA00022475"/>
    </source>
</evidence>
<keyword evidence="3" id="KW-0472">Membrane</keyword>